<feature type="non-terminal residue" evidence="5">
    <location>
        <position position="466"/>
    </location>
</feature>
<evidence type="ECO:0000256" key="2">
    <source>
        <dbReference type="ARBA" id="ARBA00022679"/>
    </source>
</evidence>
<keyword evidence="3" id="KW-0328">Glycosyltransferase</keyword>
<dbReference type="PROSITE" id="PS00375">
    <property type="entry name" value="UDPGT"/>
    <property type="match status" value="1"/>
</dbReference>
<dbReference type="InterPro" id="IPR002213">
    <property type="entry name" value="UDP_glucos_trans"/>
</dbReference>
<protein>
    <recommendedName>
        <fullName evidence="4">Glycosyltransferase</fullName>
        <ecNumber evidence="4">2.4.1.-</ecNumber>
    </recommendedName>
</protein>
<gene>
    <name evidence="5" type="ORF">M569_06475</name>
</gene>
<evidence type="ECO:0000313" key="5">
    <source>
        <dbReference type="EMBL" id="EPS68295.1"/>
    </source>
</evidence>
<sequence length="466" mass="51087">ELVIIPSPGQGHTQPALRLAGLLLDSDHRLSITVLLIPAFYPSDVLRRLPAENSRIRFIAVPPSEFAPSTEAPIYLMRSFIASHRDNVRKEVKKLVEASGSHSVLAGFVVDMFCGSMIDVADEFGVPSYVFYASGASYLGLAFHIGEWQREKKKDLSVLRDSAATISIPSYRNPFPAKLLPPGAFDESSVPIFVQLSADFKRAKGILINTFLELETHGINSFSDGDEFPPVYSIGPLINSGNDDKNPKFLEIKNWLDEQPDSSVIFLCFGSRGWFDREQVEEIAAGLERSGHRFLWSLSKPPPPGTLGSEGDYENFDEILPEGFLRRTAGIGKLIGWAPQIAVLSHRAVGGFVSHCGWNSILESLWAGVPIAAWPMFADQQANAFQLVEDSGLAVEMKLDYHKNIFGHGSSKIVGADEIEASVRKLMDSGSRITAEVQVMKEKSRAALSVNGSSSGYIRSFVDSLV</sequence>
<dbReference type="FunFam" id="3.40.50.2000:FF:000056">
    <property type="entry name" value="Glycosyltransferase"/>
    <property type="match status" value="1"/>
</dbReference>
<keyword evidence="2 3" id="KW-0808">Transferase</keyword>
<dbReference type="PANTHER" id="PTHR48048">
    <property type="entry name" value="GLYCOSYLTRANSFERASE"/>
    <property type="match status" value="1"/>
</dbReference>
<evidence type="ECO:0000256" key="1">
    <source>
        <dbReference type="ARBA" id="ARBA00009995"/>
    </source>
</evidence>
<reference evidence="5 6" key="1">
    <citation type="journal article" date="2013" name="BMC Genomics">
        <title>The miniature genome of a carnivorous plant Genlisea aurea contains a low number of genes and short non-coding sequences.</title>
        <authorList>
            <person name="Leushkin E.V."/>
            <person name="Sutormin R.A."/>
            <person name="Nabieva E.R."/>
            <person name="Penin A.A."/>
            <person name="Kondrashov A.S."/>
            <person name="Logacheva M.D."/>
        </authorList>
    </citation>
    <scope>NUCLEOTIDE SEQUENCE [LARGE SCALE GENOMIC DNA]</scope>
</reference>
<organism evidence="5 6">
    <name type="scientific">Genlisea aurea</name>
    <dbReference type="NCBI Taxonomy" id="192259"/>
    <lineage>
        <taxon>Eukaryota</taxon>
        <taxon>Viridiplantae</taxon>
        <taxon>Streptophyta</taxon>
        <taxon>Embryophyta</taxon>
        <taxon>Tracheophyta</taxon>
        <taxon>Spermatophyta</taxon>
        <taxon>Magnoliopsida</taxon>
        <taxon>eudicotyledons</taxon>
        <taxon>Gunneridae</taxon>
        <taxon>Pentapetalae</taxon>
        <taxon>asterids</taxon>
        <taxon>lamiids</taxon>
        <taxon>Lamiales</taxon>
        <taxon>Lentibulariaceae</taxon>
        <taxon>Genlisea</taxon>
    </lineage>
</organism>
<evidence type="ECO:0000256" key="3">
    <source>
        <dbReference type="RuleBase" id="RU003718"/>
    </source>
</evidence>
<dbReference type="Gene3D" id="3.40.50.2000">
    <property type="entry name" value="Glycogen Phosphorylase B"/>
    <property type="match status" value="2"/>
</dbReference>
<dbReference type="AlphaFoldDB" id="S8CNI8"/>
<dbReference type="InterPro" id="IPR050481">
    <property type="entry name" value="UDP-glycosyltransf_plant"/>
</dbReference>
<dbReference type="GO" id="GO:0035251">
    <property type="term" value="F:UDP-glucosyltransferase activity"/>
    <property type="evidence" value="ECO:0007669"/>
    <property type="project" value="InterPro"/>
</dbReference>
<comment type="caution">
    <text evidence="5">The sequence shown here is derived from an EMBL/GenBank/DDBJ whole genome shotgun (WGS) entry which is preliminary data.</text>
</comment>
<dbReference type="EC" id="2.4.1.-" evidence="4"/>
<name>S8CNI8_9LAMI</name>
<dbReference type="Proteomes" id="UP000015453">
    <property type="component" value="Unassembled WGS sequence"/>
</dbReference>
<proteinExistence type="inferred from homology"/>
<dbReference type="CDD" id="cd03784">
    <property type="entry name" value="GT1_Gtf-like"/>
    <property type="match status" value="1"/>
</dbReference>
<dbReference type="EMBL" id="AUSU01002676">
    <property type="protein sequence ID" value="EPS68295.1"/>
    <property type="molecule type" value="Genomic_DNA"/>
</dbReference>
<evidence type="ECO:0000313" key="6">
    <source>
        <dbReference type="Proteomes" id="UP000015453"/>
    </source>
</evidence>
<dbReference type="PANTHER" id="PTHR48048:SF45">
    <property type="entry name" value="GLYCOSYLTRANSFERASE"/>
    <property type="match status" value="1"/>
</dbReference>
<dbReference type="Pfam" id="PF00201">
    <property type="entry name" value="UDPGT"/>
    <property type="match status" value="1"/>
</dbReference>
<feature type="non-terminal residue" evidence="5">
    <location>
        <position position="1"/>
    </location>
</feature>
<accession>S8CNI8</accession>
<comment type="similarity">
    <text evidence="1 3">Belongs to the UDP-glycosyltransferase family.</text>
</comment>
<evidence type="ECO:0000256" key="4">
    <source>
        <dbReference type="RuleBase" id="RU362057"/>
    </source>
</evidence>
<dbReference type="OrthoDB" id="5835829at2759"/>
<dbReference type="InterPro" id="IPR035595">
    <property type="entry name" value="UDP_glycos_trans_CS"/>
</dbReference>
<dbReference type="SUPFAM" id="SSF53756">
    <property type="entry name" value="UDP-Glycosyltransferase/glycogen phosphorylase"/>
    <property type="match status" value="1"/>
</dbReference>
<keyword evidence="6" id="KW-1185">Reference proteome</keyword>